<keyword evidence="2" id="KW-0217">Developmental protein</keyword>
<evidence type="ECO:0000256" key="2">
    <source>
        <dbReference type="ARBA" id="ARBA00022473"/>
    </source>
</evidence>
<feature type="compositionally biased region" description="Low complexity" evidence="7">
    <location>
        <begin position="463"/>
        <end position="481"/>
    </location>
</feature>
<reference evidence="8" key="2">
    <citation type="submission" date="2021-02" db="EMBL/GenBank/DDBJ databases">
        <authorList>
            <person name="Kimball J.A."/>
            <person name="Haas M.W."/>
            <person name="Macchietto M."/>
            <person name="Kono T."/>
            <person name="Duquette J."/>
            <person name="Shao M."/>
        </authorList>
    </citation>
    <scope>NUCLEOTIDE SEQUENCE</scope>
    <source>
        <tissue evidence="8">Fresh leaf tissue</tissue>
    </source>
</reference>
<gene>
    <name evidence="8" type="ORF">GUJ93_ZPchr0014g47318</name>
</gene>
<evidence type="ECO:0000256" key="3">
    <source>
        <dbReference type="ARBA" id="ARBA00022782"/>
    </source>
</evidence>
<feature type="coiled-coil region" evidence="6">
    <location>
        <begin position="274"/>
        <end position="315"/>
    </location>
</feature>
<feature type="region of interest" description="Disordered" evidence="7">
    <location>
        <begin position="463"/>
        <end position="489"/>
    </location>
</feature>
<evidence type="ECO:0000313" key="8">
    <source>
        <dbReference type="EMBL" id="KAG8082376.1"/>
    </source>
</evidence>
<dbReference type="Proteomes" id="UP000729402">
    <property type="component" value="Unassembled WGS sequence"/>
</dbReference>
<comment type="caution">
    <text evidence="8">The sequence shown here is derived from an EMBL/GenBank/DDBJ whole genome shotgun (WGS) entry which is preliminary data.</text>
</comment>
<keyword evidence="9" id="KW-1185">Reference proteome</keyword>
<accession>A0A8J5SWA7</accession>
<evidence type="ECO:0000256" key="1">
    <source>
        <dbReference type="ARBA" id="ARBA00005405"/>
    </source>
</evidence>
<keyword evidence="5" id="KW-0287">Flowering</keyword>
<dbReference type="OrthoDB" id="1899348at2759"/>
<keyword evidence="4 6" id="KW-0175">Coiled coil</keyword>
<organism evidence="8 9">
    <name type="scientific">Zizania palustris</name>
    <name type="common">Northern wild rice</name>
    <dbReference type="NCBI Taxonomy" id="103762"/>
    <lineage>
        <taxon>Eukaryota</taxon>
        <taxon>Viridiplantae</taxon>
        <taxon>Streptophyta</taxon>
        <taxon>Embryophyta</taxon>
        <taxon>Tracheophyta</taxon>
        <taxon>Spermatophyta</taxon>
        <taxon>Magnoliopsida</taxon>
        <taxon>Liliopsida</taxon>
        <taxon>Poales</taxon>
        <taxon>Poaceae</taxon>
        <taxon>BOP clade</taxon>
        <taxon>Oryzoideae</taxon>
        <taxon>Oryzeae</taxon>
        <taxon>Zizaniinae</taxon>
        <taxon>Zizania</taxon>
    </lineage>
</organism>
<reference evidence="8" key="1">
    <citation type="journal article" date="2021" name="bioRxiv">
        <title>Whole Genome Assembly and Annotation of Northern Wild Rice, Zizania palustris L., Supports a Whole Genome Duplication in the Zizania Genus.</title>
        <authorList>
            <person name="Haas M."/>
            <person name="Kono T."/>
            <person name="Macchietto M."/>
            <person name="Millas R."/>
            <person name="McGilp L."/>
            <person name="Shao M."/>
            <person name="Duquette J."/>
            <person name="Hirsch C.N."/>
            <person name="Kimball J."/>
        </authorList>
    </citation>
    <scope>NUCLEOTIDE SEQUENCE</scope>
    <source>
        <tissue evidence="8">Fresh leaf tissue</tissue>
    </source>
</reference>
<comment type="similarity">
    <text evidence="1">Belongs to the FLX family.</text>
</comment>
<dbReference type="AlphaFoldDB" id="A0A8J5SWA7"/>
<dbReference type="InterPro" id="IPR040353">
    <property type="entry name" value="FLX/FLX-like"/>
</dbReference>
<evidence type="ECO:0000256" key="6">
    <source>
        <dbReference type="SAM" id="Coils"/>
    </source>
</evidence>
<dbReference type="PANTHER" id="PTHR33405:SF18">
    <property type="entry name" value="PROTEIN FLX-LIKE 4"/>
    <property type="match status" value="1"/>
</dbReference>
<dbReference type="PANTHER" id="PTHR33405">
    <property type="entry name" value="PROTEIN FLX-LIKE 2"/>
    <property type="match status" value="1"/>
</dbReference>
<evidence type="ECO:0000256" key="7">
    <source>
        <dbReference type="SAM" id="MobiDB-lite"/>
    </source>
</evidence>
<evidence type="ECO:0000256" key="4">
    <source>
        <dbReference type="ARBA" id="ARBA00023054"/>
    </source>
</evidence>
<dbReference type="GO" id="GO:0009908">
    <property type="term" value="P:flower development"/>
    <property type="evidence" value="ECO:0007669"/>
    <property type="project" value="UniProtKB-KW"/>
</dbReference>
<sequence>MRTIAITEMATREADRVPPTTKAQSLVESFHVVTFTTNEEVAFFPESHNGALDSVVRSFYNSTNGDATDSTPYRSEGPFCVIYYFSVMAYRGHLDGRSVQAPGLMRDGSFPGSATTLEILENKLSMQTAEAEKLIRENQRLASSHVVLRQDIIDTEKEMQMIRAHLGNVQTETDMHIRDLVERMRLMEADIQTGDSVKQELHHVHMEAKRLIAERQMLTVEIDKVNKDLHKLSGDNKNLPELLVELDGLHKEHHSLRSAFEYEKNTNIKQVEQMRTMEMNLVTMTKEADKLRADVANAEKRAQAAQAAAQAVASQQGATQAGAYQQGTTQAGAYQQGTTQAGAYQHGTTQAGAYQHGTSQAGAYQQGTTQAGAYHQGSTQAGAYTYPTAYDAATAYQMHAAQASAYAGYPGYPVAGYTQAALPSYPGAYAAPQYPVSSGVATDAASMYGATSNAGYPAGIAQSNSGAANAGQAPAPYPGAYDPTRAGQR</sequence>
<dbReference type="GO" id="GO:0030154">
    <property type="term" value="P:cell differentiation"/>
    <property type="evidence" value="ECO:0007669"/>
    <property type="project" value="UniProtKB-KW"/>
</dbReference>
<evidence type="ECO:0000313" key="9">
    <source>
        <dbReference type="Proteomes" id="UP000729402"/>
    </source>
</evidence>
<evidence type="ECO:0000256" key="5">
    <source>
        <dbReference type="ARBA" id="ARBA00023089"/>
    </source>
</evidence>
<name>A0A8J5SWA7_ZIZPA</name>
<dbReference type="EMBL" id="JAAALK010000086">
    <property type="protein sequence ID" value="KAG8082376.1"/>
    <property type="molecule type" value="Genomic_DNA"/>
</dbReference>
<keyword evidence="3" id="KW-0221">Differentiation</keyword>
<proteinExistence type="inferred from homology"/>
<protein>
    <submittedName>
        <fullName evidence="8">Uncharacterized protein</fullName>
    </submittedName>
</protein>